<feature type="non-terminal residue" evidence="1">
    <location>
        <position position="1"/>
    </location>
</feature>
<comment type="caution">
    <text evidence="1">The sequence shown here is derived from an EMBL/GenBank/DDBJ whole genome shotgun (WGS) entry which is preliminary data.</text>
</comment>
<sequence>MPKPEGLTTERYRLRDFPPEVLTPRLFNVDS</sequence>
<proteinExistence type="predicted"/>
<evidence type="ECO:0000313" key="1">
    <source>
        <dbReference type="EMBL" id="CAF4352480.1"/>
    </source>
</evidence>
<accession>A0A820L3D2</accession>
<protein>
    <submittedName>
        <fullName evidence="1">Uncharacterized protein</fullName>
    </submittedName>
</protein>
<dbReference type="EMBL" id="CAJOBE010049466">
    <property type="protein sequence ID" value="CAF4352480.1"/>
    <property type="molecule type" value="Genomic_DNA"/>
</dbReference>
<gene>
    <name evidence="1" type="ORF">FNK824_LOCUS42392</name>
</gene>
<name>A0A820L3D2_9BILA</name>
<reference evidence="1" key="1">
    <citation type="submission" date="2021-02" db="EMBL/GenBank/DDBJ databases">
        <authorList>
            <person name="Nowell W R."/>
        </authorList>
    </citation>
    <scope>NUCLEOTIDE SEQUENCE</scope>
</reference>
<dbReference type="Proteomes" id="UP000663874">
    <property type="component" value="Unassembled WGS sequence"/>
</dbReference>
<evidence type="ECO:0000313" key="2">
    <source>
        <dbReference type="Proteomes" id="UP000663874"/>
    </source>
</evidence>
<organism evidence="1 2">
    <name type="scientific">Rotaria sordida</name>
    <dbReference type="NCBI Taxonomy" id="392033"/>
    <lineage>
        <taxon>Eukaryota</taxon>
        <taxon>Metazoa</taxon>
        <taxon>Spiralia</taxon>
        <taxon>Gnathifera</taxon>
        <taxon>Rotifera</taxon>
        <taxon>Eurotatoria</taxon>
        <taxon>Bdelloidea</taxon>
        <taxon>Philodinida</taxon>
        <taxon>Philodinidae</taxon>
        <taxon>Rotaria</taxon>
    </lineage>
</organism>
<dbReference type="AlphaFoldDB" id="A0A820L3D2"/>